<evidence type="ECO:0000313" key="3">
    <source>
        <dbReference type="Proteomes" id="UP001286313"/>
    </source>
</evidence>
<keyword evidence="3" id="KW-1185">Reference proteome</keyword>
<feature type="non-terminal residue" evidence="2">
    <location>
        <position position="1"/>
    </location>
</feature>
<dbReference type="EMBL" id="JAWQEG010003289">
    <property type="protein sequence ID" value="KAK3867033.1"/>
    <property type="molecule type" value="Genomic_DNA"/>
</dbReference>
<protein>
    <submittedName>
        <fullName evidence="2">Uncharacterized protein</fullName>
    </submittedName>
</protein>
<proteinExistence type="predicted"/>
<reference evidence="2" key="1">
    <citation type="submission" date="2023-10" db="EMBL/GenBank/DDBJ databases">
        <title>Genome assemblies of two species of porcelain crab, Petrolisthes cinctipes and Petrolisthes manimaculis (Anomura: Porcellanidae).</title>
        <authorList>
            <person name="Angst P."/>
        </authorList>
    </citation>
    <scope>NUCLEOTIDE SEQUENCE</scope>
    <source>
        <strain evidence="2">PB745_01</strain>
        <tissue evidence="2">Gill</tissue>
    </source>
</reference>
<sequence length="22" mass="2771">EENNVQEEKKEEKEQYEKMVTE</sequence>
<name>A0AAE1F5Y4_PETCI</name>
<organism evidence="2 3">
    <name type="scientific">Petrolisthes cinctipes</name>
    <name type="common">Flat porcelain crab</name>
    <dbReference type="NCBI Taxonomy" id="88211"/>
    <lineage>
        <taxon>Eukaryota</taxon>
        <taxon>Metazoa</taxon>
        <taxon>Ecdysozoa</taxon>
        <taxon>Arthropoda</taxon>
        <taxon>Crustacea</taxon>
        <taxon>Multicrustacea</taxon>
        <taxon>Malacostraca</taxon>
        <taxon>Eumalacostraca</taxon>
        <taxon>Eucarida</taxon>
        <taxon>Decapoda</taxon>
        <taxon>Pleocyemata</taxon>
        <taxon>Anomura</taxon>
        <taxon>Galatheoidea</taxon>
        <taxon>Porcellanidae</taxon>
        <taxon>Petrolisthes</taxon>
    </lineage>
</organism>
<gene>
    <name evidence="2" type="ORF">Pcinc_027473</name>
</gene>
<comment type="caution">
    <text evidence="2">The sequence shown here is derived from an EMBL/GenBank/DDBJ whole genome shotgun (WGS) entry which is preliminary data.</text>
</comment>
<evidence type="ECO:0000256" key="1">
    <source>
        <dbReference type="SAM" id="MobiDB-lite"/>
    </source>
</evidence>
<dbReference type="AlphaFoldDB" id="A0AAE1F5Y4"/>
<accession>A0AAE1F5Y4</accession>
<evidence type="ECO:0000313" key="2">
    <source>
        <dbReference type="EMBL" id="KAK3867033.1"/>
    </source>
</evidence>
<dbReference type="Proteomes" id="UP001286313">
    <property type="component" value="Unassembled WGS sequence"/>
</dbReference>
<feature type="region of interest" description="Disordered" evidence="1">
    <location>
        <begin position="1"/>
        <end position="22"/>
    </location>
</feature>